<dbReference type="EMBL" id="FUYL01000005">
    <property type="protein sequence ID" value="SKB53455.1"/>
    <property type="molecule type" value="Genomic_DNA"/>
</dbReference>
<dbReference type="Gene3D" id="1.10.10.10">
    <property type="entry name" value="Winged helix-like DNA-binding domain superfamily/Winged helix DNA-binding domain"/>
    <property type="match status" value="1"/>
</dbReference>
<dbReference type="Pfam" id="PF13730">
    <property type="entry name" value="HTH_36"/>
    <property type="match status" value="1"/>
</dbReference>
<reference evidence="2" key="1">
    <citation type="submission" date="2017-02" db="EMBL/GenBank/DDBJ databases">
        <authorList>
            <person name="Varghese N."/>
            <person name="Submissions S."/>
        </authorList>
    </citation>
    <scope>NUCLEOTIDE SEQUENCE [LARGE SCALE GENOMIC DNA]</scope>
    <source>
        <strain evidence="2">DSM 23546</strain>
    </source>
</reference>
<sequence length="150" mass="17625">MKATDRNFQGIWIPKRIYLNQEVNWYAKILFLEIHSFTEHGKECYMSNKYIATFLKISERQVSRYITELKTVGWIAEVSFDGRRRFLKSTLEFSFRKGEPAKTKVSRQHGQSYRGSHDKNVQYIKQGTKQDIKSITSLKGKIGNRSPILE</sequence>
<dbReference type="InterPro" id="IPR036388">
    <property type="entry name" value="WH-like_DNA-bd_sf"/>
</dbReference>
<dbReference type="AlphaFoldDB" id="A0A1T5C219"/>
<proteinExistence type="predicted"/>
<protein>
    <submittedName>
        <fullName evidence="1">Helix-turn-helix domain-containing protein</fullName>
    </submittedName>
</protein>
<dbReference type="OrthoDB" id="1428344at2"/>
<name>A0A1T5C219_9FLAO</name>
<gene>
    <name evidence="1" type="ORF">SAMN05660866_02024</name>
</gene>
<accession>A0A1T5C219</accession>
<evidence type="ECO:0000313" key="1">
    <source>
        <dbReference type="EMBL" id="SKB53455.1"/>
    </source>
</evidence>
<evidence type="ECO:0000313" key="2">
    <source>
        <dbReference type="Proteomes" id="UP000190339"/>
    </source>
</evidence>
<dbReference type="RefSeq" id="WP_079512478.1">
    <property type="nucleotide sequence ID" value="NZ_FUYL01000005.1"/>
</dbReference>
<dbReference type="Proteomes" id="UP000190339">
    <property type="component" value="Unassembled WGS sequence"/>
</dbReference>
<organism evidence="1 2">
    <name type="scientific">Maribacter arcticus</name>
    <dbReference type="NCBI Taxonomy" id="561365"/>
    <lineage>
        <taxon>Bacteria</taxon>
        <taxon>Pseudomonadati</taxon>
        <taxon>Bacteroidota</taxon>
        <taxon>Flavobacteriia</taxon>
        <taxon>Flavobacteriales</taxon>
        <taxon>Flavobacteriaceae</taxon>
        <taxon>Maribacter</taxon>
    </lineage>
</organism>
<keyword evidence="2" id="KW-1185">Reference proteome</keyword>